<name>A0A8B8D3Z0_CRAVI</name>
<dbReference type="Proteomes" id="UP000694844">
    <property type="component" value="Chromosome 3"/>
</dbReference>
<organism evidence="2 3">
    <name type="scientific">Crassostrea virginica</name>
    <name type="common">Eastern oyster</name>
    <dbReference type="NCBI Taxonomy" id="6565"/>
    <lineage>
        <taxon>Eukaryota</taxon>
        <taxon>Metazoa</taxon>
        <taxon>Spiralia</taxon>
        <taxon>Lophotrochozoa</taxon>
        <taxon>Mollusca</taxon>
        <taxon>Bivalvia</taxon>
        <taxon>Autobranchia</taxon>
        <taxon>Pteriomorphia</taxon>
        <taxon>Ostreida</taxon>
        <taxon>Ostreoidea</taxon>
        <taxon>Ostreidae</taxon>
        <taxon>Crassostrea</taxon>
    </lineage>
</organism>
<dbReference type="GeneID" id="111124291"/>
<feature type="compositionally biased region" description="Polar residues" evidence="1">
    <location>
        <begin position="175"/>
        <end position="185"/>
    </location>
</feature>
<proteinExistence type="predicted"/>
<gene>
    <name evidence="3" type="primary">LOC111124291</name>
</gene>
<dbReference type="AlphaFoldDB" id="A0A8B8D3Z0"/>
<protein>
    <submittedName>
        <fullName evidence="3">Uncharacterized protein LOC111124291</fullName>
    </submittedName>
</protein>
<sequence length="329" mass="38598">MSACESIRKTSRAMAYEKALCLNKSHFGEIVTGRNFMETKMLETKLKILEKDKLMVERDLFWKQRQFFIDKAFDKERRLKYERLLSNIALKEEDLTRITSASIKSRNCNDATLTNQFFPGKIHTETSVNYKRIQQQKQKLRATVNVFRAALERRKKYEEEKTSEKDSQSTHHTESQQPGDEQISRNSNKISLLEAKNSTFLKLVAKNWKNFKRTKLKPEPSHMVLPPKIQRQSAKRESSILPVRLQDRRSSLVSTDSDRMLLKLAMTLPPQVLTEADDKLADVSDMLGFSSRNKMLRQREMKFLRRPVLLDNRFVNLQNTLSRSYTSHY</sequence>
<dbReference type="OrthoDB" id="10431391at2759"/>
<dbReference type="RefSeq" id="XP_022322852.1">
    <property type="nucleotide sequence ID" value="XM_022467144.1"/>
</dbReference>
<keyword evidence="2" id="KW-1185">Reference proteome</keyword>
<feature type="region of interest" description="Disordered" evidence="1">
    <location>
        <begin position="155"/>
        <end position="185"/>
    </location>
</feature>
<evidence type="ECO:0000313" key="2">
    <source>
        <dbReference type="Proteomes" id="UP000694844"/>
    </source>
</evidence>
<evidence type="ECO:0000256" key="1">
    <source>
        <dbReference type="SAM" id="MobiDB-lite"/>
    </source>
</evidence>
<dbReference type="KEGG" id="cvn:111124291"/>
<evidence type="ECO:0000313" key="3">
    <source>
        <dbReference type="RefSeq" id="XP_022322852.1"/>
    </source>
</evidence>
<reference evidence="3" key="1">
    <citation type="submission" date="2025-08" db="UniProtKB">
        <authorList>
            <consortium name="RefSeq"/>
        </authorList>
    </citation>
    <scope>IDENTIFICATION</scope>
    <source>
        <tissue evidence="3">Whole sample</tissue>
    </source>
</reference>
<accession>A0A8B8D3Z0</accession>
<feature type="compositionally biased region" description="Basic and acidic residues" evidence="1">
    <location>
        <begin position="155"/>
        <end position="174"/>
    </location>
</feature>